<gene>
    <name evidence="2" type="ORF">IEE83_16885</name>
</gene>
<dbReference type="RefSeq" id="WP_194121687.1">
    <property type="nucleotide sequence ID" value="NZ_JACYGY010000001.1"/>
</dbReference>
<keyword evidence="1" id="KW-0472">Membrane</keyword>
<comment type="caution">
    <text evidence="2">The sequence shown here is derived from an EMBL/GenBank/DDBJ whole genome shotgun (WGS) entry which is preliminary data.</text>
</comment>
<organism evidence="2 3">
    <name type="scientific">Dyadobacter subterraneus</name>
    <dbReference type="NCBI Taxonomy" id="2773304"/>
    <lineage>
        <taxon>Bacteria</taxon>
        <taxon>Pseudomonadati</taxon>
        <taxon>Bacteroidota</taxon>
        <taxon>Cytophagia</taxon>
        <taxon>Cytophagales</taxon>
        <taxon>Spirosomataceae</taxon>
        <taxon>Dyadobacter</taxon>
    </lineage>
</organism>
<evidence type="ECO:0008006" key="4">
    <source>
        <dbReference type="Google" id="ProtNLM"/>
    </source>
</evidence>
<feature type="transmembrane region" description="Helical" evidence="1">
    <location>
        <begin position="50"/>
        <end position="67"/>
    </location>
</feature>
<feature type="transmembrane region" description="Helical" evidence="1">
    <location>
        <begin position="79"/>
        <end position="97"/>
    </location>
</feature>
<protein>
    <recommendedName>
        <fullName evidence="4">DUF1761 domain-containing protein</fullName>
    </recommendedName>
</protein>
<accession>A0ABR9WDL6</accession>
<evidence type="ECO:0000313" key="2">
    <source>
        <dbReference type="EMBL" id="MBE9463565.1"/>
    </source>
</evidence>
<keyword evidence="1" id="KW-1133">Transmembrane helix</keyword>
<evidence type="ECO:0000313" key="3">
    <source>
        <dbReference type="Proteomes" id="UP000634134"/>
    </source>
</evidence>
<reference evidence="3" key="1">
    <citation type="submission" date="2023-07" db="EMBL/GenBank/DDBJ databases">
        <title>Dyadobacter sp. nov 'subterranea' isolated from contaminted grondwater.</title>
        <authorList>
            <person name="Szabo I."/>
            <person name="Al-Omari J."/>
            <person name="Szerdahelyi S.G."/>
            <person name="Rado J."/>
        </authorList>
    </citation>
    <scope>NUCLEOTIDE SEQUENCE [LARGE SCALE GENOMIC DNA]</scope>
    <source>
        <strain evidence="3">UP-52</strain>
    </source>
</reference>
<sequence>MAWYQYFSGFWAGLFLANFVPHFVKGITGDAFPTPFSNPPGKGLSSPVINILWAFMNLIVALFLIRFGKISMGDNLSAILFFAGFALISIFCSIHFVNKDKV</sequence>
<evidence type="ECO:0000256" key="1">
    <source>
        <dbReference type="SAM" id="Phobius"/>
    </source>
</evidence>
<name>A0ABR9WDL6_9BACT</name>
<dbReference type="Proteomes" id="UP000634134">
    <property type="component" value="Unassembled WGS sequence"/>
</dbReference>
<keyword evidence="3" id="KW-1185">Reference proteome</keyword>
<dbReference type="EMBL" id="JACYGY010000001">
    <property type="protein sequence ID" value="MBE9463565.1"/>
    <property type="molecule type" value="Genomic_DNA"/>
</dbReference>
<keyword evidence="1" id="KW-0812">Transmembrane</keyword>
<proteinExistence type="predicted"/>